<dbReference type="GO" id="GO:0032993">
    <property type="term" value="C:protein-DNA complex"/>
    <property type="evidence" value="ECO:0007669"/>
    <property type="project" value="TreeGrafter"/>
</dbReference>
<evidence type="ECO:0000256" key="1">
    <source>
        <dbReference type="ARBA" id="ARBA00004496"/>
    </source>
</evidence>
<dbReference type="SMART" id="SM00448">
    <property type="entry name" value="REC"/>
    <property type="match status" value="1"/>
</dbReference>
<evidence type="ECO:0000256" key="4">
    <source>
        <dbReference type="ARBA" id="ARBA00023012"/>
    </source>
</evidence>
<dbReference type="GO" id="GO:0005829">
    <property type="term" value="C:cytosol"/>
    <property type="evidence" value="ECO:0007669"/>
    <property type="project" value="TreeGrafter"/>
</dbReference>
<evidence type="ECO:0000256" key="3">
    <source>
        <dbReference type="ARBA" id="ARBA00022553"/>
    </source>
</evidence>
<dbReference type="GO" id="GO:0006355">
    <property type="term" value="P:regulation of DNA-templated transcription"/>
    <property type="evidence" value="ECO:0007669"/>
    <property type="project" value="InterPro"/>
</dbReference>
<dbReference type="Pfam" id="PF00486">
    <property type="entry name" value="Trans_reg_C"/>
    <property type="match status" value="1"/>
</dbReference>
<dbReference type="CDD" id="cd00383">
    <property type="entry name" value="trans_reg_C"/>
    <property type="match status" value="1"/>
</dbReference>
<keyword evidence="4" id="KW-0902">Two-component regulatory system</keyword>
<comment type="caution">
    <text evidence="12">The sequence shown here is derived from an EMBL/GenBank/DDBJ whole genome shotgun (WGS) entry which is preliminary data.</text>
</comment>
<keyword evidence="5" id="KW-0805">Transcription regulation</keyword>
<evidence type="ECO:0000313" key="12">
    <source>
        <dbReference type="EMBL" id="PHI29080.1"/>
    </source>
</evidence>
<dbReference type="PANTHER" id="PTHR48111:SF39">
    <property type="entry name" value="TRANSCRIPTIONAL REGULATORY PROTEIN CPXR"/>
    <property type="match status" value="1"/>
</dbReference>
<dbReference type="PANTHER" id="PTHR48111">
    <property type="entry name" value="REGULATOR OF RPOS"/>
    <property type="match status" value="1"/>
</dbReference>
<evidence type="ECO:0000256" key="9">
    <source>
        <dbReference type="PROSITE-ProRule" id="PRU01091"/>
    </source>
</evidence>
<proteinExistence type="predicted"/>
<dbReference type="Gene3D" id="3.40.50.2300">
    <property type="match status" value="1"/>
</dbReference>
<feature type="domain" description="OmpR/PhoB-type" evidence="11">
    <location>
        <begin position="138"/>
        <end position="238"/>
    </location>
</feature>
<dbReference type="InterPro" id="IPR011006">
    <property type="entry name" value="CheY-like_superfamily"/>
</dbReference>
<evidence type="ECO:0000259" key="11">
    <source>
        <dbReference type="PROSITE" id="PS51755"/>
    </source>
</evidence>
<dbReference type="AlphaFoldDB" id="A0A2C6BY85"/>
<accession>A0A2C6BY85</accession>
<dbReference type="InterPro" id="IPR001789">
    <property type="entry name" value="Sig_transdc_resp-reg_receiver"/>
</dbReference>
<evidence type="ECO:0000313" key="13">
    <source>
        <dbReference type="Proteomes" id="UP000224974"/>
    </source>
</evidence>
<keyword evidence="6 9" id="KW-0238">DNA-binding</keyword>
<dbReference type="GO" id="GO:0000976">
    <property type="term" value="F:transcription cis-regulatory region binding"/>
    <property type="evidence" value="ECO:0007669"/>
    <property type="project" value="TreeGrafter"/>
</dbReference>
<dbReference type="Gene3D" id="1.10.10.10">
    <property type="entry name" value="Winged helix-like DNA-binding domain superfamily/Winged helix DNA-binding domain"/>
    <property type="match status" value="1"/>
</dbReference>
<organism evidence="12 13">
    <name type="scientific">Budvicia aquatica</name>
    <dbReference type="NCBI Taxonomy" id="82979"/>
    <lineage>
        <taxon>Bacteria</taxon>
        <taxon>Pseudomonadati</taxon>
        <taxon>Pseudomonadota</taxon>
        <taxon>Gammaproteobacteria</taxon>
        <taxon>Enterobacterales</taxon>
        <taxon>Budviciaceae</taxon>
        <taxon>Budvicia</taxon>
    </lineage>
</organism>
<dbReference type="InterPro" id="IPR016032">
    <property type="entry name" value="Sig_transdc_resp-reg_C-effctor"/>
</dbReference>
<keyword evidence="13" id="KW-1185">Reference proteome</keyword>
<dbReference type="InterPro" id="IPR039420">
    <property type="entry name" value="WalR-like"/>
</dbReference>
<feature type="DNA-binding region" description="OmpR/PhoB-type" evidence="9">
    <location>
        <begin position="138"/>
        <end position="238"/>
    </location>
</feature>
<comment type="subcellular location">
    <subcellularLocation>
        <location evidence="1">Cytoplasm</location>
    </subcellularLocation>
</comment>
<feature type="modified residue" description="4-aspartylphosphate" evidence="8">
    <location>
        <position position="51"/>
    </location>
</feature>
<dbReference type="GO" id="GO:0000156">
    <property type="term" value="F:phosphorelay response regulator activity"/>
    <property type="evidence" value="ECO:0007669"/>
    <property type="project" value="TreeGrafter"/>
</dbReference>
<evidence type="ECO:0000259" key="10">
    <source>
        <dbReference type="PROSITE" id="PS50110"/>
    </source>
</evidence>
<dbReference type="Proteomes" id="UP000224974">
    <property type="component" value="Unassembled WGS sequence"/>
</dbReference>
<dbReference type="InterPro" id="IPR001867">
    <property type="entry name" value="OmpR/PhoB-type_DNA-bd"/>
</dbReference>
<evidence type="ECO:0000256" key="8">
    <source>
        <dbReference type="PROSITE-ProRule" id="PRU00169"/>
    </source>
</evidence>
<name>A0A2C6BY85_9GAMM</name>
<dbReference type="SUPFAM" id="SSF46894">
    <property type="entry name" value="C-terminal effector domain of the bipartite response regulators"/>
    <property type="match status" value="1"/>
</dbReference>
<dbReference type="STRING" id="1111728.GCA_000427805_00757"/>
<sequence length="245" mass="27684">MKVLMIDDDIGLGETMKPVLQMYAIDLDVVHSPEEGLEQIKSQQYDLVLLDVMLPRINGLEVCRTIRNMSGPVCNIPVIMLSARTELVDRVVGLETGADDYVAKPFEPRELIARINAVRRRFNDVKTETAAVPKADNDILFQMNNDSLRIDISRAQVFVNHCQLDITAMEFDILLALSQTPGDVISQEELLQRCNNNNTVYSRSIVALIYRLRNKIRLAGAQVEFIRTVRNRGYAVMGHVNESKP</sequence>
<dbReference type="SMART" id="SM00862">
    <property type="entry name" value="Trans_reg_C"/>
    <property type="match status" value="1"/>
</dbReference>
<evidence type="ECO:0000256" key="5">
    <source>
        <dbReference type="ARBA" id="ARBA00023015"/>
    </source>
</evidence>
<dbReference type="OrthoDB" id="9802426at2"/>
<evidence type="ECO:0000256" key="6">
    <source>
        <dbReference type="ARBA" id="ARBA00023125"/>
    </source>
</evidence>
<keyword evidence="7" id="KW-0804">Transcription</keyword>
<dbReference type="PROSITE" id="PS50110">
    <property type="entry name" value="RESPONSE_REGULATORY"/>
    <property type="match status" value="1"/>
</dbReference>
<dbReference type="Gene3D" id="6.10.250.690">
    <property type="match status" value="1"/>
</dbReference>
<dbReference type="RefSeq" id="WP_036016825.1">
    <property type="nucleotide sequence ID" value="NZ_PDDX01000001.1"/>
</dbReference>
<feature type="domain" description="Response regulatory" evidence="10">
    <location>
        <begin position="2"/>
        <end position="119"/>
    </location>
</feature>
<gene>
    <name evidence="12" type="ORF">CRN84_06985</name>
</gene>
<dbReference type="Pfam" id="PF00072">
    <property type="entry name" value="Response_reg"/>
    <property type="match status" value="1"/>
</dbReference>
<protein>
    <submittedName>
        <fullName evidence="12">DNA-binding response regulator</fullName>
    </submittedName>
</protein>
<dbReference type="SUPFAM" id="SSF52172">
    <property type="entry name" value="CheY-like"/>
    <property type="match status" value="1"/>
</dbReference>
<reference evidence="13" key="1">
    <citation type="submission" date="2017-09" db="EMBL/GenBank/DDBJ databases">
        <title>FDA dAtabase for Regulatory Grade micrObial Sequences (FDA-ARGOS): Supporting development and validation of Infectious Disease Dx tests.</title>
        <authorList>
            <person name="Minogue T."/>
            <person name="Wolcott M."/>
            <person name="Wasieloski L."/>
            <person name="Aguilar W."/>
            <person name="Moore D."/>
            <person name="Tallon L."/>
            <person name="Sadzewicz L."/>
            <person name="Ott S."/>
            <person name="Zhao X."/>
            <person name="Nagaraj S."/>
            <person name="Vavikolanu K."/>
            <person name="Aluvathingal J."/>
            <person name="Nadendla S."/>
            <person name="Sichtig H."/>
        </authorList>
    </citation>
    <scope>NUCLEOTIDE SEQUENCE [LARGE SCALE GENOMIC DNA]</scope>
    <source>
        <strain evidence="13">FDAARGOS_387</strain>
    </source>
</reference>
<keyword evidence="3 8" id="KW-0597">Phosphoprotein</keyword>
<evidence type="ECO:0000256" key="2">
    <source>
        <dbReference type="ARBA" id="ARBA00022490"/>
    </source>
</evidence>
<dbReference type="PROSITE" id="PS51755">
    <property type="entry name" value="OMPR_PHOB"/>
    <property type="match status" value="1"/>
</dbReference>
<keyword evidence="2" id="KW-0963">Cytoplasm</keyword>
<dbReference type="InterPro" id="IPR036388">
    <property type="entry name" value="WH-like_DNA-bd_sf"/>
</dbReference>
<dbReference type="EMBL" id="PDDX01000001">
    <property type="protein sequence ID" value="PHI29080.1"/>
    <property type="molecule type" value="Genomic_DNA"/>
</dbReference>
<evidence type="ECO:0000256" key="7">
    <source>
        <dbReference type="ARBA" id="ARBA00023163"/>
    </source>
</evidence>